<feature type="signal peptide" evidence="1">
    <location>
        <begin position="1"/>
        <end position="22"/>
    </location>
</feature>
<keyword evidence="3" id="KW-1185">Reference proteome</keyword>
<comment type="caution">
    <text evidence="2">The sequence shown here is derived from an EMBL/GenBank/DDBJ whole genome shotgun (WGS) entry which is preliminary data.</text>
</comment>
<name>A0A7X1NA75_9BURK</name>
<organism evidence="2 3">
    <name type="scientific">Paraburkholderia franconis</name>
    <dbReference type="NCBI Taxonomy" id="2654983"/>
    <lineage>
        <taxon>Bacteria</taxon>
        <taxon>Pseudomonadati</taxon>
        <taxon>Pseudomonadota</taxon>
        <taxon>Betaproteobacteria</taxon>
        <taxon>Burkholderiales</taxon>
        <taxon>Burkholderiaceae</taxon>
        <taxon>Paraburkholderia</taxon>
    </lineage>
</organism>
<protein>
    <submittedName>
        <fullName evidence="2">DUF2252 domain-containing protein</fullName>
    </submittedName>
</protein>
<evidence type="ECO:0000313" key="2">
    <source>
        <dbReference type="EMBL" id="MPW18232.1"/>
    </source>
</evidence>
<dbReference type="Pfam" id="PF10009">
    <property type="entry name" value="DUF2252"/>
    <property type="match status" value="1"/>
</dbReference>
<evidence type="ECO:0000256" key="1">
    <source>
        <dbReference type="SAM" id="SignalP"/>
    </source>
</evidence>
<accession>A0A7X1NA75</accession>
<dbReference type="InterPro" id="IPR018721">
    <property type="entry name" value="DUF2252"/>
</dbReference>
<sequence length="99" mass="10620">MKKAWIALSAAACLLSAFPAHAQTSRPSWVVTQIYNYNHPLAATDSAELATKMSTMAGDAFAFYRGTDHMFYQDTLTLPASSYATTCAHSARAARQAAG</sequence>
<feature type="chain" id="PRO_5031172121" evidence="1">
    <location>
        <begin position="23"/>
        <end position="99"/>
    </location>
</feature>
<reference evidence="2 3" key="1">
    <citation type="submission" date="2019-10" db="EMBL/GenBank/DDBJ databases">
        <title>Paraburkholderia sp. isolated from nodules of Mimosa pudica from Brazilian Atlantic Forest soils.</title>
        <authorList>
            <person name="Paulitsch F."/>
            <person name="Hungria M."/>
            <person name="Dall'Agnol R."/>
        </authorList>
    </citation>
    <scope>NUCLEOTIDE SEQUENCE [LARGE SCALE GENOMIC DNA]</scope>
    <source>
        <strain evidence="2 3">CNPSo 3157</strain>
    </source>
</reference>
<evidence type="ECO:0000313" key="3">
    <source>
        <dbReference type="Proteomes" id="UP000484381"/>
    </source>
</evidence>
<keyword evidence="1" id="KW-0732">Signal</keyword>
<proteinExistence type="predicted"/>
<dbReference type="Proteomes" id="UP000484381">
    <property type="component" value="Unassembled WGS sequence"/>
</dbReference>
<dbReference type="AlphaFoldDB" id="A0A7X1NA75"/>
<dbReference type="EMBL" id="WHNP01000012">
    <property type="protein sequence ID" value="MPW18232.1"/>
    <property type="molecule type" value="Genomic_DNA"/>
</dbReference>
<gene>
    <name evidence="2" type="ORF">GCT13_15255</name>
</gene>